<keyword evidence="1" id="KW-0489">Methyltransferase</keyword>
<dbReference type="GO" id="GO:0008168">
    <property type="term" value="F:methyltransferase activity"/>
    <property type="evidence" value="ECO:0007669"/>
    <property type="project" value="UniProtKB-KW"/>
</dbReference>
<evidence type="ECO:0000313" key="1">
    <source>
        <dbReference type="EMBL" id="KST66013.1"/>
    </source>
</evidence>
<keyword evidence="2" id="KW-1185">Reference proteome</keyword>
<proteinExistence type="predicted"/>
<gene>
    <name evidence="1" type="ORF">BC008_23855</name>
</gene>
<name>A0A0V7ZN86_9CYAN</name>
<dbReference type="GO" id="GO:0032259">
    <property type="term" value="P:methylation"/>
    <property type="evidence" value="ECO:0007669"/>
    <property type="project" value="UniProtKB-KW"/>
</dbReference>
<accession>A0A0V7ZN86</accession>
<organism evidence="1 2">
    <name type="scientific">Mastigocoleus testarum BC008</name>
    <dbReference type="NCBI Taxonomy" id="371196"/>
    <lineage>
        <taxon>Bacteria</taxon>
        <taxon>Bacillati</taxon>
        <taxon>Cyanobacteriota</taxon>
        <taxon>Cyanophyceae</taxon>
        <taxon>Nostocales</taxon>
        <taxon>Hapalosiphonaceae</taxon>
        <taxon>Mastigocoleus</taxon>
    </lineage>
</organism>
<dbReference type="OrthoDB" id="7594711at2"/>
<keyword evidence="1" id="KW-0808">Transferase</keyword>
<dbReference type="Proteomes" id="UP000053372">
    <property type="component" value="Unassembled WGS sequence"/>
</dbReference>
<dbReference type="InterPro" id="IPR029063">
    <property type="entry name" value="SAM-dependent_MTases_sf"/>
</dbReference>
<reference evidence="1 2" key="1">
    <citation type="journal article" date="2015" name="Genome Announc.">
        <title>Draft Genome of the Euendolithic (true boring) Cyanobacterium Mastigocoleus testarum strain BC008.</title>
        <authorList>
            <person name="Guida B.S."/>
            <person name="Garcia-Pichel F."/>
        </authorList>
    </citation>
    <scope>NUCLEOTIDE SEQUENCE [LARGE SCALE GENOMIC DNA]</scope>
    <source>
        <strain evidence="1 2">BC008</strain>
    </source>
</reference>
<dbReference type="SUPFAM" id="SSF53335">
    <property type="entry name" value="S-adenosyl-L-methionine-dependent methyltransferases"/>
    <property type="match status" value="1"/>
</dbReference>
<protein>
    <submittedName>
        <fullName evidence="1">Methyltransferase type 11</fullName>
    </submittedName>
</protein>
<evidence type="ECO:0000313" key="2">
    <source>
        <dbReference type="Proteomes" id="UP000053372"/>
    </source>
</evidence>
<comment type="caution">
    <text evidence="1">The sequence shown here is derived from an EMBL/GenBank/DDBJ whole genome shotgun (WGS) entry which is preliminary data.</text>
</comment>
<dbReference type="AlphaFoldDB" id="A0A0V7ZN86"/>
<sequence length="217" mass="25283">MLKNEAIWLAAKISSLEEANIFPILNVGSSTKEFREKTQPWIDKHLFKPAREKSFNVIHTDLKQDEGVDIAGDLCNTEFLKEIAKLNIKSILCSNLLEHLDNREEFCEIISSILPKGGYLFVTVPHQYPYHPDPIDTMFRPTIDELEKSFSTLTKLYGEIVYSKYNGTRFPFLIFAVAFTVRLMLPIYKPQTWWRSLARFTWLFKRVSSTCLVLQKR</sequence>
<dbReference type="Gene3D" id="3.40.50.150">
    <property type="entry name" value="Vaccinia Virus protein VP39"/>
    <property type="match status" value="1"/>
</dbReference>
<dbReference type="RefSeq" id="WP_027841541.1">
    <property type="nucleotide sequence ID" value="NZ_LMTZ01000101.1"/>
</dbReference>
<dbReference type="EMBL" id="LMTZ01000101">
    <property type="protein sequence ID" value="KST66013.1"/>
    <property type="molecule type" value="Genomic_DNA"/>
</dbReference>